<reference evidence="2" key="1">
    <citation type="journal article" date="2014" name="Front. Microbiol.">
        <title>High frequency of phylogenetically diverse reductive dehalogenase-homologous genes in deep subseafloor sedimentary metagenomes.</title>
        <authorList>
            <person name="Kawai M."/>
            <person name="Futagami T."/>
            <person name="Toyoda A."/>
            <person name="Takaki Y."/>
            <person name="Nishi S."/>
            <person name="Hori S."/>
            <person name="Arai W."/>
            <person name="Tsubouchi T."/>
            <person name="Morono Y."/>
            <person name="Uchiyama I."/>
            <person name="Ito T."/>
            <person name="Fujiyama A."/>
            <person name="Inagaki F."/>
            <person name="Takami H."/>
        </authorList>
    </citation>
    <scope>NUCLEOTIDE SEQUENCE</scope>
    <source>
        <strain evidence="2">Expedition CK06-06</strain>
    </source>
</reference>
<sequence length="277" mass="29555">MARTIGKLFGLERAQATSAARQKSRFAPSNLRERTFASQQPYSTITYKQPPEPTTPQAVKSAVGTGLGSLVESYNQAYGEAKTANEQRYAEMLGIADEDAQRRSAQHQEMLGLTEQTTGQRAADIESDYARQQASEQQRLARVGMAGTTAAPTMREGIERYKQSALNRLSDEMQGTRLGVMDRIAGEDQSTRLGIMERREDTYPNQGMITQLLGGIGSGQRGDLLPSVFGSLGNLGQPAAGAASAGVGGFQVPNQAFVPGAGFGAGQSGPPKLIPKK</sequence>
<feature type="compositionally biased region" description="Polar residues" evidence="1">
    <location>
        <begin position="36"/>
        <end position="47"/>
    </location>
</feature>
<protein>
    <submittedName>
        <fullName evidence="2">Uncharacterized protein</fullName>
    </submittedName>
</protein>
<organism evidence="2">
    <name type="scientific">marine sediment metagenome</name>
    <dbReference type="NCBI Taxonomy" id="412755"/>
    <lineage>
        <taxon>unclassified sequences</taxon>
        <taxon>metagenomes</taxon>
        <taxon>ecological metagenomes</taxon>
    </lineage>
</organism>
<accession>X0T274</accession>
<proteinExistence type="predicted"/>
<gene>
    <name evidence="2" type="ORF">S01H1_27112</name>
</gene>
<evidence type="ECO:0000313" key="2">
    <source>
        <dbReference type="EMBL" id="GAF87568.1"/>
    </source>
</evidence>
<evidence type="ECO:0000256" key="1">
    <source>
        <dbReference type="SAM" id="MobiDB-lite"/>
    </source>
</evidence>
<dbReference type="EMBL" id="BARS01016479">
    <property type="protein sequence ID" value="GAF87568.1"/>
    <property type="molecule type" value="Genomic_DNA"/>
</dbReference>
<comment type="caution">
    <text evidence="2">The sequence shown here is derived from an EMBL/GenBank/DDBJ whole genome shotgun (WGS) entry which is preliminary data.</text>
</comment>
<feature type="region of interest" description="Disordered" evidence="1">
    <location>
        <begin position="17"/>
        <end position="57"/>
    </location>
</feature>
<name>X0T274_9ZZZZ</name>
<feature type="non-terminal residue" evidence="2">
    <location>
        <position position="277"/>
    </location>
</feature>
<dbReference type="AlphaFoldDB" id="X0T274"/>